<evidence type="ECO:0000313" key="5">
    <source>
        <dbReference type="Proteomes" id="UP000811899"/>
    </source>
</evidence>
<dbReference type="RefSeq" id="WP_214172140.1">
    <property type="nucleotide sequence ID" value="NZ_JAHCVJ010000005.1"/>
</dbReference>
<proteinExistence type="predicted"/>
<dbReference type="EMBL" id="JAHCVJ010000005">
    <property type="protein sequence ID" value="MBT0665376.1"/>
    <property type="molecule type" value="Genomic_DNA"/>
</dbReference>
<dbReference type="InterPro" id="IPR050811">
    <property type="entry name" value="Phosphate_ABC_transporter"/>
</dbReference>
<feature type="signal peptide" evidence="2">
    <location>
        <begin position="1"/>
        <end position="25"/>
    </location>
</feature>
<dbReference type="SUPFAM" id="SSF53850">
    <property type="entry name" value="Periplasmic binding protein-like II"/>
    <property type="match status" value="1"/>
</dbReference>
<keyword evidence="5" id="KW-1185">Reference proteome</keyword>
<evidence type="ECO:0000256" key="1">
    <source>
        <dbReference type="ARBA" id="ARBA00022729"/>
    </source>
</evidence>
<feature type="chain" id="PRO_5043599095" evidence="2">
    <location>
        <begin position="26"/>
        <end position="265"/>
    </location>
</feature>
<dbReference type="PANTHER" id="PTHR30570:SF1">
    <property type="entry name" value="PHOSPHATE-BINDING PROTEIN PSTS"/>
    <property type="match status" value="1"/>
</dbReference>
<dbReference type="Pfam" id="PF12849">
    <property type="entry name" value="PBP_like_2"/>
    <property type="match status" value="1"/>
</dbReference>
<accession>A0AAW4LAK3</accession>
<sequence>MIRRYISKIISASLLALTFAAPVHAKRPGPPEVFKIMGDSPALASVIFPLKEAFQSENKMQLLVIEETTPLTGLQEADRGIGDALVVAMPFDELNRLAADSGMIRRNKSLTQFSVLVNEVSYKVIVNPANPVSKLSAKELRRIFSGRYKDWDDVDGTKGPVSIVWGEWSTGASWVLASTVMDDEPIIKNMVRAESISEIIAKVAQDPRAIGIVPTSGLTPAVKALETPELKIEGPIILVTVGFPTSKHFQLMKLIKGEGQRLVGY</sequence>
<gene>
    <name evidence="4" type="ORF">KI809_13800</name>
</gene>
<dbReference type="InterPro" id="IPR024370">
    <property type="entry name" value="PBP_domain"/>
</dbReference>
<organism evidence="4 5">
    <name type="scientific">Geoanaerobacter pelophilus</name>
    <dbReference type="NCBI Taxonomy" id="60036"/>
    <lineage>
        <taxon>Bacteria</taxon>
        <taxon>Pseudomonadati</taxon>
        <taxon>Thermodesulfobacteriota</taxon>
        <taxon>Desulfuromonadia</taxon>
        <taxon>Geobacterales</taxon>
        <taxon>Geobacteraceae</taxon>
        <taxon>Geoanaerobacter</taxon>
    </lineage>
</organism>
<comment type="caution">
    <text evidence="4">The sequence shown here is derived from an EMBL/GenBank/DDBJ whole genome shotgun (WGS) entry which is preliminary data.</text>
</comment>
<name>A0AAW4LAK3_9BACT</name>
<keyword evidence="1 2" id="KW-0732">Signal</keyword>
<reference evidence="4 5" key="1">
    <citation type="submission" date="2021-05" db="EMBL/GenBank/DDBJ databases">
        <title>The draft genome of Geobacter pelophilus DSM 12255.</title>
        <authorList>
            <person name="Xu Z."/>
            <person name="Masuda Y."/>
            <person name="Itoh H."/>
            <person name="Senoo K."/>
        </authorList>
    </citation>
    <scope>NUCLEOTIDE SEQUENCE [LARGE SCALE GENOMIC DNA]</scope>
    <source>
        <strain evidence="4 5">DSM 12255</strain>
    </source>
</reference>
<evidence type="ECO:0000256" key="2">
    <source>
        <dbReference type="SAM" id="SignalP"/>
    </source>
</evidence>
<dbReference type="Proteomes" id="UP000811899">
    <property type="component" value="Unassembled WGS sequence"/>
</dbReference>
<dbReference type="AlphaFoldDB" id="A0AAW4LAK3"/>
<evidence type="ECO:0000259" key="3">
    <source>
        <dbReference type="Pfam" id="PF12849"/>
    </source>
</evidence>
<dbReference type="Gene3D" id="3.40.190.10">
    <property type="entry name" value="Periplasmic binding protein-like II"/>
    <property type="match status" value="1"/>
</dbReference>
<evidence type="ECO:0000313" key="4">
    <source>
        <dbReference type="EMBL" id="MBT0665376.1"/>
    </source>
</evidence>
<feature type="domain" description="PBP" evidence="3">
    <location>
        <begin position="30"/>
        <end position="216"/>
    </location>
</feature>
<dbReference type="PANTHER" id="PTHR30570">
    <property type="entry name" value="PERIPLASMIC PHOSPHATE BINDING COMPONENT OF PHOSPHATE ABC TRANSPORTER"/>
    <property type="match status" value="1"/>
</dbReference>
<protein>
    <submittedName>
        <fullName evidence="4">Substrate-binding domain-containing protein</fullName>
    </submittedName>
</protein>